<dbReference type="AlphaFoldDB" id="A0AAD2A8R6"/>
<dbReference type="GO" id="GO:0005737">
    <property type="term" value="C:cytoplasm"/>
    <property type="evidence" value="ECO:0007669"/>
    <property type="project" value="UniProtKB-ARBA"/>
</dbReference>
<dbReference type="PANTHER" id="PTHR48432:SF1">
    <property type="entry name" value="S5 DRBM DOMAIN-CONTAINING PROTEIN"/>
    <property type="match status" value="1"/>
</dbReference>
<dbReference type="SUPFAM" id="SSF54211">
    <property type="entry name" value="Ribosomal protein S5 domain 2-like"/>
    <property type="match status" value="1"/>
</dbReference>
<dbReference type="EMBL" id="OU503055">
    <property type="protein sequence ID" value="CAI9783602.1"/>
    <property type="molecule type" value="Genomic_DNA"/>
</dbReference>
<proteinExistence type="inferred from homology"/>
<dbReference type="GO" id="GO:0005840">
    <property type="term" value="C:ribosome"/>
    <property type="evidence" value="ECO:0007669"/>
    <property type="project" value="UniProtKB-KW"/>
</dbReference>
<keyword evidence="2" id="KW-0699">rRNA-binding</keyword>
<dbReference type="InterPro" id="IPR005324">
    <property type="entry name" value="Ribosomal_uS5_C"/>
</dbReference>
<keyword evidence="8" id="KW-1185">Reference proteome</keyword>
<dbReference type="GO" id="GO:0003729">
    <property type="term" value="F:mRNA binding"/>
    <property type="evidence" value="ECO:0007669"/>
    <property type="project" value="UniProtKB-ARBA"/>
</dbReference>
<reference evidence="7" key="1">
    <citation type="submission" date="2023-05" db="EMBL/GenBank/DDBJ databases">
        <authorList>
            <person name="Huff M."/>
        </authorList>
    </citation>
    <scope>NUCLEOTIDE SEQUENCE</scope>
</reference>
<gene>
    <name evidence="7" type="ORF">FPE_LOCUS31123</name>
</gene>
<evidence type="ECO:0000256" key="2">
    <source>
        <dbReference type="ARBA" id="ARBA00022730"/>
    </source>
</evidence>
<evidence type="ECO:0000256" key="3">
    <source>
        <dbReference type="ARBA" id="ARBA00022884"/>
    </source>
</evidence>
<dbReference type="Proteomes" id="UP000834106">
    <property type="component" value="Chromosome 20"/>
</dbReference>
<dbReference type="GO" id="GO:0006412">
    <property type="term" value="P:translation"/>
    <property type="evidence" value="ECO:0007669"/>
    <property type="project" value="InterPro"/>
</dbReference>
<evidence type="ECO:0000256" key="4">
    <source>
        <dbReference type="ARBA" id="ARBA00022980"/>
    </source>
</evidence>
<evidence type="ECO:0000313" key="8">
    <source>
        <dbReference type="Proteomes" id="UP000834106"/>
    </source>
</evidence>
<keyword evidence="3" id="KW-0694">RNA-binding</keyword>
<name>A0AAD2A8R6_9LAMI</name>
<organism evidence="7 8">
    <name type="scientific">Fraxinus pennsylvanica</name>
    <dbReference type="NCBI Taxonomy" id="56036"/>
    <lineage>
        <taxon>Eukaryota</taxon>
        <taxon>Viridiplantae</taxon>
        <taxon>Streptophyta</taxon>
        <taxon>Embryophyta</taxon>
        <taxon>Tracheophyta</taxon>
        <taxon>Spermatophyta</taxon>
        <taxon>Magnoliopsida</taxon>
        <taxon>eudicotyledons</taxon>
        <taxon>Gunneridae</taxon>
        <taxon>Pentapetalae</taxon>
        <taxon>asterids</taxon>
        <taxon>lamiids</taxon>
        <taxon>Lamiales</taxon>
        <taxon>Oleaceae</taxon>
        <taxon>Oleeae</taxon>
        <taxon>Fraxinus</taxon>
    </lineage>
</organism>
<protein>
    <recommendedName>
        <fullName evidence="6">Small ribosomal subunit protein uS5 C-terminal domain-containing protein</fullName>
    </recommendedName>
</protein>
<accession>A0AAD2A8R6</accession>
<evidence type="ECO:0000313" key="7">
    <source>
        <dbReference type="EMBL" id="CAI9783602.1"/>
    </source>
</evidence>
<dbReference type="Pfam" id="PF03719">
    <property type="entry name" value="Ribosomal_S5_C"/>
    <property type="match status" value="1"/>
</dbReference>
<dbReference type="GO" id="GO:0003735">
    <property type="term" value="F:structural constituent of ribosome"/>
    <property type="evidence" value="ECO:0007669"/>
    <property type="project" value="InterPro"/>
</dbReference>
<evidence type="ECO:0000259" key="6">
    <source>
        <dbReference type="Pfam" id="PF03719"/>
    </source>
</evidence>
<keyword evidence="5" id="KW-0687">Ribonucleoprotein</keyword>
<evidence type="ECO:0000256" key="1">
    <source>
        <dbReference type="ARBA" id="ARBA00008945"/>
    </source>
</evidence>
<comment type="similarity">
    <text evidence="1">Belongs to the universal ribosomal protein uS5 family.</text>
</comment>
<dbReference type="GO" id="GO:1990904">
    <property type="term" value="C:ribonucleoprotein complex"/>
    <property type="evidence" value="ECO:0007669"/>
    <property type="project" value="UniProtKB-KW"/>
</dbReference>
<dbReference type="FunFam" id="3.30.230.10:FF:000002">
    <property type="entry name" value="30S ribosomal protein S5"/>
    <property type="match status" value="1"/>
</dbReference>
<dbReference type="GO" id="GO:0019843">
    <property type="term" value="F:rRNA binding"/>
    <property type="evidence" value="ECO:0007669"/>
    <property type="project" value="UniProtKB-KW"/>
</dbReference>
<dbReference type="InterPro" id="IPR000851">
    <property type="entry name" value="Ribosomal_uS5"/>
</dbReference>
<dbReference type="PANTHER" id="PTHR48432">
    <property type="entry name" value="S5 DRBM DOMAIN-CONTAINING PROTEIN"/>
    <property type="match status" value="1"/>
</dbReference>
<sequence>MLAYGNYHGAVQFAKAKSPSIPIALQKVYLQPASTQTGMKAGRTVQRILNLASFKNVKSKVIGSRNSYNTVKAIFEALNAEDIFTFVRHFRVKMEYGVIGKLMKRLKVAEGKEKFLIRVKLNKAMMMVKSKEAYDPNDPTNYGIIQNDQLRSCVDLLQDVGFEREQRLIQGGESNDDLQFDNMKEKNTIIMEKPHELDKILEQNLLALDNTFRNKEKILEEEIRDLAEETNSLIEKNRTPLYRKICGCLFCLS</sequence>
<dbReference type="InterPro" id="IPR020568">
    <property type="entry name" value="Ribosomal_Su5_D2-typ_SF"/>
</dbReference>
<keyword evidence="4" id="KW-0689">Ribosomal protein</keyword>
<dbReference type="Gene3D" id="3.30.230.10">
    <property type="match status" value="1"/>
</dbReference>
<feature type="domain" description="Small ribosomal subunit protein uS5 C-terminal" evidence="6">
    <location>
        <begin position="27"/>
        <end position="79"/>
    </location>
</feature>
<dbReference type="InterPro" id="IPR014721">
    <property type="entry name" value="Ribsml_uS5_D2-typ_fold_subgr"/>
</dbReference>
<evidence type="ECO:0000256" key="5">
    <source>
        <dbReference type="ARBA" id="ARBA00023274"/>
    </source>
</evidence>